<dbReference type="EMBL" id="CP019343">
    <property type="protein sequence ID" value="ARN75277.1"/>
    <property type="molecule type" value="Genomic_DNA"/>
</dbReference>
<evidence type="ECO:0000313" key="8">
    <source>
        <dbReference type="Proteomes" id="UP000193450"/>
    </source>
</evidence>
<sequence>MLILTRRIGETVVINDNVRLTILQVQGNQVRMGIAAPREIEIHREEIYQRIVQQKKKRHSDNRGNQ</sequence>
<keyword evidence="5 6" id="KW-0010">Activator</keyword>
<evidence type="ECO:0000256" key="1">
    <source>
        <dbReference type="ARBA" id="ARBA00022490"/>
    </source>
</evidence>
<comment type="subcellular location">
    <subcellularLocation>
        <location evidence="6">Cytoplasm</location>
    </subcellularLocation>
</comment>
<comment type="similarity">
    <text evidence="6">Belongs to the CsrA/RsmA family.</text>
</comment>
<dbReference type="GO" id="GO:0006402">
    <property type="term" value="P:mRNA catabolic process"/>
    <property type="evidence" value="ECO:0007669"/>
    <property type="project" value="InterPro"/>
</dbReference>
<gene>
    <name evidence="6" type="primary">csrA</name>
    <name evidence="7" type="ORF">BST96_14840</name>
</gene>
<evidence type="ECO:0000256" key="2">
    <source>
        <dbReference type="ARBA" id="ARBA00022491"/>
    </source>
</evidence>
<dbReference type="GO" id="GO:0005829">
    <property type="term" value="C:cytosol"/>
    <property type="evidence" value="ECO:0007669"/>
    <property type="project" value="TreeGrafter"/>
</dbReference>
<dbReference type="InterPro" id="IPR036107">
    <property type="entry name" value="CsrA_sf"/>
</dbReference>
<dbReference type="PANTHER" id="PTHR34984:SF1">
    <property type="entry name" value="CARBON STORAGE REGULATOR"/>
    <property type="match status" value="1"/>
</dbReference>
<comment type="function">
    <text evidence="6">A key translational regulator that binds mRNA to regulate translation initiation and/or mRNA stability. Mediates global changes in gene expression, shifting from rapid growth to stress survival by linking envelope stress, the stringent response and the catabolite repression systems. Usually binds in the 5'-UTR; binding at or near the Shine-Dalgarno sequence prevents ribosome-binding, repressing translation, binding elsewhere in the 5'-UTR can activate translation and/or stabilize the mRNA. Its function is antagonized by small RNA(s).</text>
</comment>
<proteinExistence type="inferred from homology"/>
<name>A0A1X9NK94_9GAMM</name>
<evidence type="ECO:0000256" key="5">
    <source>
        <dbReference type="ARBA" id="ARBA00023159"/>
    </source>
</evidence>
<dbReference type="KEGG" id="osg:BST96_14840"/>
<evidence type="ECO:0000313" key="7">
    <source>
        <dbReference type="EMBL" id="ARN75277.1"/>
    </source>
</evidence>
<evidence type="ECO:0000256" key="3">
    <source>
        <dbReference type="ARBA" id="ARBA00022845"/>
    </source>
</evidence>
<accession>A0A1X9NK94</accession>
<keyword evidence="8" id="KW-1185">Reference proteome</keyword>
<protein>
    <recommendedName>
        <fullName evidence="6">Translational regulator CsrA</fullName>
    </recommendedName>
    <alternativeName>
        <fullName evidence="6">Carbon storage regulator</fullName>
    </alternativeName>
</protein>
<keyword evidence="2 6" id="KW-0678">Repressor</keyword>
<evidence type="ECO:0000256" key="4">
    <source>
        <dbReference type="ARBA" id="ARBA00022884"/>
    </source>
</evidence>
<dbReference type="PANTHER" id="PTHR34984">
    <property type="entry name" value="CARBON STORAGE REGULATOR"/>
    <property type="match status" value="1"/>
</dbReference>
<dbReference type="FunFam" id="2.60.40.4380:FF:000002">
    <property type="entry name" value="Translational regulator CsrA"/>
    <property type="match status" value="1"/>
</dbReference>
<keyword evidence="3 6" id="KW-0810">Translation regulation</keyword>
<reference evidence="7 8" key="1">
    <citation type="submission" date="2016-11" db="EMBL/GenBank/DDBJ databases">
        <title>Trade-off between light-utilization and light-protection in marine flavobacteria.</title>
        <authorList>
            <person name="Kumagai Y."/>
        </authorList>
    </citation>
    <scope>NUCLEOTIDE SEQUENCE [LARGE SCALE GENOMIC DNA]</scope>
    <source>
        <strain evidence="7 8">NBRC 107125</strain>
    </source>
</reference>
<evidence type="ECO:0000256" key="6">
    <source>
        <dbReference type="HAMAP-Rule" id="MF_00167"/>
    </source>
</evidence>
<dbReference type="NCBIfam" id="TIGR00202">
    <property type="entry name" value="csrA"/>
    <property type="match status" value="1"/>
</dbReference>
<dbReference type="GO" id="GO:0048027">
    <property type="term" value="F:mRNA 5'-UTR binding"/>
    <property type="evidence" value="ECO:0007669"/>
    <property type="project" value="UniProtKB-UniRule"/>
</dbReference>
<dbReference type="RefSeq" id="WP_085759451.1">
    <property type="nucleotide sequence ID" value="NZ_CP019343.1"/>
</dbReference>
<dbReference type="HAMAP" id="MF_00167">
    <property type="entry name" value="CsrA"/>
    <property type="match status" value="1"/>
</dbReference>
<dbReference type="OrthoDB" id="9809061at2"/>
<dbReference type="STRING" id="716816.BST96_14840"/>
<keyword evidence="4 6" id="KW-0694">RNA-binding</keyword>
<dbReference type="GO" id="GO:0006109">
    <property type="term" value="P:regulation of carbohydrate metabolic process"/>
    <property type="evidence" value="ECO:0007669"/>
    <property type="project" value="UniProtKB-UniRule"/>
</dbReference>
<dbReference type="GO" id="GO:0045948">
    <property type="term" value="P:positive regulation of translational initiation"/>
    <property type="evidence" value="ECO:0007669"/>
    <property type="project" value="UniProtKB-UniRule"/>
</dbReference>
<comment type="subunit">
    <text evidence="6">Homodimer; the beta-strands of each monomer intercalate to form a hydrophobic core, while the alpha-helices form wings that extend away from the core.</text>
</comment>
<organism evidence="7 8">
    <name type="scientific">Oceanicoccus sagamiensis</name>
    <dbReference type="NCBI Taxonomy" id="716816"/>
    <lineage>
        <taxon>Bacteria</taxon>
        <taxon>Pseudomonadati</taxon>
        <taxon>Pseudomonadota</taxon>
        <taxon>Gammaproteobacteria</taxon>
        <taxon>Cellvibrionales</taxon>
        <taxon>Spongiibacteraceae</taxon>
        <taxon>Oceanicoccus</taxon>
    </lineage>
</organism>
<dbReference type="NCBIfam" id="NF002469">
    <property type="entry name" value="PRK01712.1"/>
    <property type="match status" value="1"/>
</dbReference>
<dbReference type="AlphaFoldDB" id="A0A1X9NK94"/>
<dbReference type="GO" id="GO:0045947">
    <property type="term" value="P:negative regulation of translational initiation"/>
    <property type="evidence" value="ECO:0007669"/>
    <property type="project" value="UniProtKB-UniRule"/>
</dbReference>
<dbReference type="Pfam" id="PF02599">
    <property type="entry name" value="CsrA"/>
    <property type="match status" value="1"/>
</dbReference>
<dbReference type="InterPro" id="IPR003751">
    <property type="entry name" value="CsrA"/>
</dbReference>
<dbReference type="Proteomes" id="UP000193450">
    <property type="component" value="Chromosome"/>
</dbReference>
<keyword evidence="1 6" id="KW-0963">Cytoplasm</keyword>
<dbReference type="SUPFAM" id="SSF117130">
    <property type="entry name" value="CsrA-like"/>
    <property type="match status" value="1"/>
</dbReference>
<dbReference type="Gene3D" id="2.60.40.4380">
    <property type="entry name" value="Translational regulator CsrA"/>
    <property type="match status" value="1"/>
</dbReference>